<keyword evidence="1" id="KW-0028">Amino-acid biosynthesis</keyword>
<dbReference type="FunFam" id="1.20.200.10:FF:000015">
    <property type="entry name" value="argininosuccinate lyase isoform X2"/>
    <property type="match status" value="1"/>
</dbReference>
<dbReference type="Pfam" id="PF00206">
    <property type="entry name" value="Lyase_1"/>
    <property type="match status" value="1"/>
</dbReference>
<dbReference type="OrthoDB" id="27337at2157"/>
<comment type="similarity">
    <text evidence="1">Belongs to the lyase 1 family. Argininosuccinate lyase subfamily.</text>
</comment>
<accession>A0A1Y3GFV7</accession>
<dbReference type="NCBIfam" id="TIGR00838">
    <property type="entry name" value="argH"/>
    <property type="match status" value="1"/>
</dbReference>
<gene>
    <name evidence="1" type="primary">argH</name>
    <name evidence="5" type="ORF">AMET1_0836</name>
</gene>
<evidence type="ECO:0000256" key="1">
    <source>
        <dbReference type="HAMAP-Rule" id="MF_00006"/>
    </source>
</evidence>
<dbReference type="CDD" id="cd01359">
    <property type="entry name" value="Argininosuccinate_lyase"/>
    <property type="match status" value="1"/>
</dbReference>
<keyword evidence="1" id="KW-0963">Cytoplasm</keyword>
<feature type="domain" description="Fumarate lyase N-terminal" evidence="4">
    <location>
        <begin position="69"/>
        <end position="293"/>
    </location>
</feature>
<dbReference type="EC" id="4.3.2.1" evidence="1 2"/>
<keyword evidence="1" id="KW-0055">Arginine biosynthesis</keyword>
<dbReference type="InterPro" id="IPR000362">
    <property type="entry name" value="Fumarate_lyase_fam"/>
</dbReference>
<keyword evidence="6" id="KW-1185">Reference proteome</keyword>
<sequence>MDDELLGELGKMDQDALDFISSLSDDKWIFDADILVDIAHVLMLMEQDIVPERSGVEIIRALKEIKYDDLSGEDVHVAIESRVNELVGEETAGWMHTARSRNDEVATCIRIRLRHELLNIAWDLHQFLKNILKVVEENTNTMMPGFTHLQHAEPTTIGHHYLAYFESFDRNLTRILDCFDRANKSPLGSCALTSTTFKIDRELTAQLLGFNGVMRNSMDGVSSRDFALEAVSCFNNIMLDLSRLSEELIIWSSTEYSFVELPNEYTSTSSIMPQKKNPDTLELVRAKSGSVLGDYTAISSILKSLPYAYNRDLQELTPKIWSSVQNLRGSLNIANEVIKETEFNNEKLKKSSKKGLTSGSELANYLVKQQEIPFRIAHSKISNLVNKGLNIEEMAKQLNIPKNTLKQITDPQKILEQKNTHGSPSPKITKQEIKNGQQRLKKHKKQIKTREKKVNDGLKNLEQKMNNYLKKHT</sequence>
<reference evidence="5 6" key="1">
    <citation type="submission" date="2016-12" db="EMBL/GenBank/DDBJ databases">
        <title>Discovery of methanogenic haloarchaea.</title>
        <authorList>
            <person name="Sorokin D.Y."/>
            <person name="Makarova K.S."/>
            <person name="Abbas B."/>
            <person name="Ferrer M."/>
            <person name="Golyshin P.N."/>
        </authorList>
    </citation>
    <scope>NUCLEOTIDE SEQUENCE [LARGE SCALE GENOMIC DNA]</scope>
    <source>
        <strain evidence="5">AMET1</strain>
    </source>
</reference>
<protein>
    <recommendedName>
        <fullName evidence="1 2">Argininosuccinate lyase</fullName>
        <shortName evidence="1">ASAL</shortName>
        <ecNumber evidence="1 2">4.3.2.1</ecNumber>
    </recommendedName>
    <alternativeName>
        <fullName evidence="1">Arginosuccinase</fullName>
    </alternativeName>
</protein>
<dbReference type="InterPro" id="IPR009049">
    <property type="entry name" value="Argininosuccinate_lyase"/>
</dbReference>
<comment type="pathway">
    <text evidence="1">Amino-acid biosynthesis; L-arginine biosynthesis; L-arginine from L-ornithine and carbamoyl phosphate: step 3/3.</text>
</comment>
<dbReference type="PANTHER" id="PTHR43814">
    <property type="entry name" value="ARGININOSUCCINATE LYASE"/>
    <property type="match status" value="1"/>
</dbReference>
<dbReference type="Gene3D" id="1.10.275.10">
    <property type="entry name" value="Fumarase/aspartase (N-terminal domain)"/>
    <property type="match status" value="1"/>
</dbReference>
<dbReference type="SUPFAM" id="SSF48557">
    <property type="entry name" value="L-aspartase-like"/>
    <property type="match status" value="1"/>
</dbReference>
<dbReference type="PANTHER" id="PTHR43814:SF1">
    <property type="entry name" value="ARGININOSUCCINATE LYASE"/>
    <property type="match status" value="1"/>
</dbReference>
<keyword evidence="1 5" id="KW-0456">Lyase</keyword>
<proteinExistence type="inferred from homology"/>
<dbReference type="EMBL" id="MRZU01000003">
    <property type="protein sequence ID" value="OUJ19183.1"/>
    <property type="molecule type" value="Genomic_DNA"/>
</dbReference>
<dbReference type="GO" id="GO:0004056">
    <property type="term" value="F:argininosuccinate lyase activity"/>
    <property type="evidence" value="ECO:0007669"/>
    <property type="project" value="UniProtKB-UniRule"/>
</dbReference>
<dbReference type="RefSeq" id="WP_086637213.1">
    <property type="nucleotide sequence ID" value="NZ_MRZU01000003.1"/>
</dbReference>
<evidence type="ECO:0000313" key="5">
    <source>
        <dbReference type="EMBL" id="OUJ19183.1"/>
    </source>
</evidence>
<evidence type="ECO:0000259" key="4">
    <source>
        <dbReference type="Pfam" id="PF00206"/>
    </source>
</evidence>
<evidence type="ECO:0000256" key="3">
    <source>
        <dbReference type="SAM" id="MobiDB-lite"/>
    </source>
</evidence>
<name>A0A1Y3GFV7_9EURY</name>
<dbReference type="HAMAP" id="MF_00006">
    <property type="entry name" value="Arg_succ_lyase"/>
    <property type="match status" value="1"/>
</dbReference>
<dbReference type="UniPathway" id="UPA00068">
    <property type="reaction ID" value="UER00114"/>
</dbReference>
<dbReference type="Proteomes" id="UP000195137">
    <property type="component" value="Unassembled WGS sequence"/>
</dbReference>
<comment type="caution">
    <text evidence="5">The sequence shown here is derived from an EMBL/GenBank/DDBJ whole genome shotgun (WGS) entry which is preliminary data.</text>
</comment>
<dbReference type="GO" id="GO:0005829">
    <property type="term" value="C:cytosol"/>
    <property type="evidence" value="ECO:0007669"/>
    <property type="project" value="TreeGrafter"/>
</dbReference>
<dbReference type="PRINTS" id="PR00149">
    <property type="entry name" value="FUMRATELYASE"/>
</dbReference>
<feature type="compositionally biased region" description="Polar residues" evidence="3">
    <location>
        <begin position="420"/>
        <end position="438"/>
    </location>
</feature>
<organism evidence="5 6">
    <name type="scientific">Methanonatronarchaeum thermophilum</name>
    <dbReference type="NCBI Taxonomy" id="1927129"/>
    <lineage>
        <taxon>Archaea</taxon>
        <taxon>Methanobacteriati</taxon>
        <taxon>Methanobacteriota</taxon>
        <taxon>Methanonatronarchaeia</taxon>
        <taxon>Methanonatronarchaeales</taxon>
        <taxon>Methanonatronarchaeaceae</taxon>
        <taxon>Methanonatronarchaeum</taxon>
    </lineage>
</organism>
<dbReference type="Gene3D" id="1.10.40.30">
    <property type="entry name" value="Fumarase/aspartase (C-terminal domain)"/>
    <property type="match status" value="1"/>
</dbReference>
<comment type="subcellular location">
    <subcellularLocation>
        <location evidence="1">Cytoplasm</location>
    </subcellularLocation>
</comment>
<dbReference type="InterPro" id="IPR022761">
    <property type="entry name" value="Fumarate_lyase_N"/>
</dbReference>
<dbReference type="AlphaFoldDB" id="A0A1Y3GFV7"/>
<dbReference type="GO" id="GO:0042450">
    <property type="term" value="P:L-arginine biosynthetic process via ornithine"/>
    <property type="evidence" value="ECO:0007669"/>
    <property type="project" value="UniProtKB-UniRule"/>
</dbReference>
<feature type="region of interest" description="Disordered" evidence="3">
    <location>
        <begin position="416"/>
        <end position="452"/>
    </location>
</feature>
<dbReference type="PRINTS" id="PR00145">
    <property type="entry name" value="ARGSUCLYASE"/>
</dbReference>
<comment type="catalytic activity">
    <reaction evidence="1">
        <text>2-(N(omega)-L-arginino)succinate = fumarate + L-arginine</text>
        <dbReference type="Rhea" id="RHEA:24020"/>
        <dbReference type="ChEBI" id="CHEBI:29806"/>
        <dbReference type="ChEBI" id="CHEBI:32682"/>
        <dbReference type="ChEBI" id="CHEBI:57472"/>
        <dbReference type="EC" id="4.3.2.1"/>
    </reaction>
</comment>
<dbReference type="Gene3D" id="1.20.200.10">
    <property type="entry name" value="Fumarase/aspartase (Central domain)"/>
    <property type="match status" value="1"/>
</dbReference>
<dbReference type="InterPro" id="IPR024083">
    <property type="entry name" value="Fumarase/histidase_N"/>
</dbReference>
<evidence type="ECO:0000313" key="6">
    <source>
        <dbReference type="Proteomes" id="UP000195137"/>
    </source>
</evidence>
<evidence type="ECO:0000256" key="2">
    <source>
        <dbReference type="NCBIfam" id="TIGR00838"/>
    </source>
</evidence>
<dbReference type="InterPro" id="IPR008948">
    <property type="entry name" value="L-Aspartase-like"/>
</dbReference>